<evidence type="ECO:0000313" key="6">
    <source>
        <dbReference type="EMBL" id="RJO75885.1"/>
    </source>
</evidence>
<proteinExistence type="inferred from homology"/>
<dbReference type="NCBIfam" id="NF002017">
    <property type="entry name" value="PRK00823.1-2"/>
    <property type="match status" value="1"/>
</dbReference>
<evidence type="ECO:0000256" key="1">
    <source>
        <dbReference type="ARBA" id="ARBA00001554"/>
    </source>
</evidence>
<dbReference type="GO" id="GO:0006729">
    <property type="term" value="P:tetrahydrobiopterin biosynthetic process"/>
    <property type="evidence" value="ECO:0007669"/>
    <property type="project" value="InterPro"/>
</dbReference>
<dbReference type="InterPro" id="IPR036428">
    <property type="entry name" value="PCD_sf"/>
</dbReference>
<comment type="catalytic activity">
    <reaction evidence="1">
        <text>(4aS,6R)-4a-hydroxy-L-erythro-5,6,7,8-tetrahydrobiopterin = (6R)-L-erythro-6,7-dihydrobiopterin + H2O</text>
        <dbReference type="Rhea" id="RHEA:11920"/>
        <dbReference type="ChEBI" id="CHEBI:15377"/>
        <dbReference type="ChEBI" id="CHEBI:15642"/>
        <dbReference type="ChEBI" id="CHEBI:43120"/>
        <dbReference type="EC" id="4.2.1.96"/>
    </reaction>
</comment>
<dbReference type="PANTHER" id="PTHR12599">
    <property type="entry name" value="PTERIN-4-ALPHA-CARBINOLAMINE DEHYDRATASE"/>
    <property type="match status" value="1"/>
</dbReference>
<evidence type="ECO:0000313" key="7">
    <source>
        <dbReference type="Proteomes" id="UP000266677"/>
    </source>
</evidence>
<dbReference type="EMBL" id="QZFU01000017">
    <property type="protein sequence ID" value="RJO75885.1"/>
    <property type="molecule type" value="Genomic_DNA"/>
</dbReference>
<accession>A0A3A4L1N6</accession>
<sequence length="95" mass="10051">MSPALLTETDLTQALTGLPGWTGSVAGISRTITAPSFIDGIDLVRRVAAAAESADHHPDIDIRWRKVTFTLSTHVSGGVTALDIALAEQIDRLAE</sequence>
<evidence type="ECO:0000256" key="4">
    <source>
        <dbReference type="ARBA" id="ARBA00021735"/>
    </source>
</evidence>
<dbReference type="Gene3D" id="3.30.1360.20">
    <property type="entry name" value="Transcriptional coactivator/pterin dehydratase"/>
    <property type="match status" value="1"/>
</dbReference>
<comment type="similarity">
    <text evidence="2">Belongs to the pterin-4-alpha-carbinolamine dehydratase family.</text>
</comment>
<comment type="caution">
    <text evidence="6">The sequence shown here is derived from an EMBL/GenBank/DDBJ whole genome shotgun (WGS) entry which is preliminary data.</text>
</comment>
<name>A0A3A4L1N6_9NOCA</name>
<dbReference type="EC" id="4.2.1.96" evidence="3"/>
<organism evidence="6 7">
    <name type="scientific">Nocardia panacis</name>
    <dbReference type="NCBI Taxonomy" id="2340916"/>
    <lineage>
        <taxon>Bacteria</taxon>
        <taxon>Bacillati</taxon>
        <taxon>Actinomycetota</taxon>
        <taxon>Actinomycetes</taxon>
        <taxon>Mycobacteriales</taxon>
        <taxon>Nocardiaceae</taxon>
        <taxon>Nocardia</taxon>
    </lineage>
</organism>
<dbReference type="Pfam" id="PF01329">
    <property type="entry name" value="Pterin_4a"/>
    <property type="match status" value="1"/>
</dbReference>
<gene>
    <name evidence="6" type="ORF">D5S18_13425</name>
</gene>
<dbReference type="SUPFAM" id="SSF55248">
    <property type="entry name" value="PCD-like"/>
    <property type="match status" value="1"/>
</dbReference>
<dbReference type="RefSeq" id="WP_120041011.1">
    <property type="nucleotide sequence ID" value="NZ_QZFU01000017.1"/>
</dbReference>
<evidence type="ECO:0000256" key="5">
    <source>
        <dbReference type="ARBA" id="ARBA00023239"/>
    </source>
</evidence>
<keyword evidence="5 6" id="KW-0456">Lyase</keyword>
<protein>
    <recommendedName>
        <fullName evidence="4">Putative pterin-4-alpha-carbinolamine dehydratase</fullName>
        <ecNumber evidence="3">4.2.1.96</ecNumber>
    </recommendedName>
</protein>
<evidence type="ECO:0000256" key="3">
    <source>
        <dbReference type="ARBA" id="ARBA00013252"/>
    </source>
</evidence>
<dbReference type="CDD" id="cd00488">
    <property type="entry name" value="PCD_DCoH"/>
    <property type="match status" value="1"/>
</dbReference>
<dbReference type="PANTHER" id="PTHR12599:SF0">
    <property type="entry name" value="PTERIN-4-ALPHA-CARBINOLAMINE DEHYDRATASE"/>
    <property type="match status" value="1"/>
</dbReference>
<dbReference type="InterPro" id="IPR001533">
    <property type="entry name" value="Pterin_deHydtase"/>
</dbReference>
<dbReference type="Proteomes" id="UP000266677">
    <property type="component" value="Unassembled WGS sequence"/>
</dbReference>
<keyword evidence="7" id="KW-1185">Reference proteome</keyword>
<evidence type="ECO:0000256" key="2">
    <source>
        <dbReference type="ARBA" id="ARBA00006472"/>
    </source>
</evidence>
<reference evidence="6 7" key="1">
    <citation type="submission" date="2018-09" db="EMBL/GenBank/DDBJ databases">
        <title>YIM PH21274 draft genome.</title>
        <authorList>
            <person name="Miao C."/>
        </authorList>
    </citation>
    <scope>NUCLEOTIDE SEQUENCE [LARGE SCALE GENOMIC DNA]</scope>
    <source>
        <strain evidence="6 7">YIM PH 21724</strain>
    </source>
</reference>
<dbReference type="OrthoDB" id="15077at2"/>
<dbReference type="GO" id="GO:0008124">
    <property type="term" value="F:4-alpha-hydroxytetrahydrobiopterin dehydratase activity"/>
    <property type="evidence" value="ECO:0007669"/>
    <property type="project" value="UniProtKB-EC"/>
</dbReference>
<dbReference type="AlphaFoldDB" id="A0A3A4L1N6"/>